<evidence type="ECO:0000256" key="1">
    <source>
        <dbReference type="ARBA" id="ARBA00007637"/>
    </source>
</evidence>
<dbReference type="PANTHER" id="PTHR43103:SF5">
    <property type="entry name" value="4-EPIMERASE, PUTATIVE (AFU_ORTHOLOGUE AFUA_7G00360)-RELATED"/>
    <property type="match status" value="1"/>
</dbReference>
<dbReference type="EMBL" id="BSTX01000003">
    <property type="protein sequence ID" value="GLZ79432.1"/>
    <property type="molecule type" value="Genomic_DNA"/>
</dbReference>
<dbReference type="GO" id="GO:0016491">
    <property type="term" value="F:oxidoreductase activity"/>
    <property type="evidence" value="ECO:0007669"/>
    <property type="project" value="UniProtKB-KW"/>
</dbReference>
<proteinExistence type="inferred from homology"/>
<sequence>MTERILITGAAGLVGSMLRPRMARPDRILRLLDLTTVDDLAPGEEFVQGSVTDLDAMTAAAEGVSAIVHLGGQSREGTAEDVVQRNMYGTYVTLEAARRAGCDRVILASSNHAVGFHVRGEGDLPADVDPRPDTFYGWSKVAMEGAGRLYNDRFGMDVISLRIGSWFPEPADVRALATWLSPDDGARLVEACLSVASPGYRVVWGVSRNTRRWWSLAEGEAIGYDPRDDAETYAEELIAKFGEPDWDNDPALVRVGGSFTWFPLGQVM</sequence>
<gene>
    <name evidence="5" type="ORF">Afil01_42390</name>
</gene>
<keyword evidence="3" id="KW-0520">NAD</keyword>
<dbReference type="CDD" id="cd08946">
    <property type="entry name" value="SDR_e"/>
    <property type="match status" value="1"/>
</dbReference>
<evidence type="ECO:0000256" key="3">
    <source>
        <dbReference type="ARBA" id="ARBA00023027"/>
    </source>
</evidence>
<dbReference type="InterPro" id="IPR001509">
    <property type="entry name" value="Epimerase_deHydtase"/>
</dbReference>
<comment type="caution">
    <text evidence="5">The sequence shown here is derived from an EMBL/GenBank/DDBJ whole genome shotgun (WGS) entry which is preliminary data.</text>
</comment>
<evidence type="ECO:0000259" key="4">
    <source>
        <dbReference type="Pfam" id="PF01370"/>
    </source>
</evidence>
<organism evidence="5 6">
    <name type="scientific">Actinorhabdospora filicis</name>
    <dbReference type="NCBI Taxonomy" id="1785913"/>
    <lineage>
        <taxon>Bacteria</taxon>
        <taxon>Bacillati</taxon>
        <taxon>Actinomycetota</taxon>
        <taxon>Actinomycetes</taxon>
        <taxon>Micromonosporales</taxon>
        <taxon>Micromonosporaceae</taxon>
        <taxon>Actinorhabdospora</taxon>
    </lineage>
</organism>
<accession>A0A9W6W4M8</accession>
<dbReference type="RefSeq" id="WP_285664585.1">
    <property type="nucleotide sequence ID" value="NZ_BSTX01000003.1"/>
</dbReference>
<dbReference type="Pfam" id="PF01370">
    <property type="entry name" value="Epimerase"/>
    <property type="match status" value="1"/>
</dbReference>
<evidence type="ECO:0000256" key="2">
    <source>
        <dbReference type="ARBA" id="ARBA00023002"/>
    </source>
</evidence>
<feature type="domain" description="NAD-dependent epimerase/dehydratase" evidence="4">
    <location>
        <begin position="5"/>
        <end position="167"/>
    </location>
</feature>
<protein>
    <submittedName>
        <fullName evidence="5">NAD-dependent dehydratase</fullName>
    </submittedName>
</protein>
<dbReference type="Proteomes" id="UP001165079">
    <property type="component" value="Unassembled WGS sequence"/>
</dbReference>
<keyword evidence="2" id="KW-0560">Oxidoreductase</keyword>
<name>A0A9W6W4M8_9ACTN</name>
<dbReference type="AlphaFoldDB" id="A0A9W6W4M8"/>
<evidence type="ECO:0000313" key="6">
    <source>
        <dbReference type="Proteomes" id="UP001165079"/>
    </source>
</evidence>
<reference evidence="5" key="1">
    <citation type="submission" date="2023-03" db="EMBL/GenBank/DDBJ databases">
        <title>Actinorhabdospora filicis NBRC 111898.</title>
        <authorList>
            <person name="Ichikawa N."/>
            <person name="Sato H."/>
            <person name="Tonouchi N."/>
        </authorList>
    </citation>
    <scope>NUCLEOTIDE SEQUENCE</scope>
    <source>
        <strain evidence="5">NBRC 111898</strain>
    </source>
</reference>
<comment type="similarity">
    <text evidence="1">Belongs to the NAD(P)-dependent epimerase/dehydratase family.</text>
</comment>
<dbReference type="InterPro" id="IPR036291">
    <property type="entry name" value="NAD(P)-bd_dom_sf"/>
</dbReference>
<dbReference type="Gene3D" id="3.40.50.720">
    <property type="entry name" value="NAD(P)-binding Rossmann-like Domain"/>
    <property type="match status" value="1"/>
</dbReference>
<evidence type="ECO:0000313" key="5">
    <source>
        <dbReference type="EMBL" id="GLZ79432.1"/>
    </source>
</evidence>
<keyword evidence="6" id="KW-1185">Reference proteome</keyword>
<dbReference type="SUPFAM" id="SSF51735">
    <property type="entry name" value="NAD(P)-binding Rossmann-fold domains"/>
    <property type="match status" value="1"/>
</dbReference>
<dbReference type="PANTHER" id="PTHR43103">
    <property type="entry name" value="NUCLEOSIDE-DIPHOSPHATE-SUGAR EPIMERASE"/>
    <property type="match status" value="1"/>
</dbReference>